<accession>A0AAW0DYI3</accession>
<proteinExistence type="predicted"/>
<feature type="transmembrane region" description="Helical" evidence="2">
    <location>
        <begin position="165"/>
        <end position="187"/>
    </location>
</feature>
<evidence type="ECO:0000313" key="3">
    <source>
        <dbReference type="EMBL" id="KAK7056637.1"/>
    </source>
</evidence>
<evidence type="ECO:0000256" key="1">
    <source>
        <dbReference type="SAM" id="MobiDB-lite"/>
    </source>
</evidence>
<evidence type="ECO:0000313" key="4">
    <source>
        <dbReference type="Proteomes" id="UP001383192"/>
    </source>
</evidence>
<comment type="caution">
    <text evidence="3">The sequence shown here is derived from an EMBL/GenBank/DDBJ whole genome shotgun (WGS) entry which is preliminary data.</text>
</comment>
<dbReference type="AlphaFoldDB" id="A0AAW0DYI3"/>
<gene>
    <name evidence="3" type="ORF">VNI00_002354</name>
</gene>
<organism evidence="3 4">
    <name type="scientific">Paramarasmius palmivorus</name>
    <dbReference type="NCBI Taxonomy" id="297713"/>
    <lineage>
        <taxon>Eukaryota</taxon>
        <taxon>Fungi</taxon>
        <taxon>Dikarya</taxon>
        <taxon>Basidiomycota</taxon>
        <taxon>Agaricomycotina</taxon>
        <taxon>Agaricomycetes</taxon>
        <taxon>Agaricomycetidae</taxon>
        <taxon>Agaricales</taxon>
        <taxon>Marasmiineae</taxon>
        <taxon>Marasmiaceae</taxon>
        <taxon>Paramarasmius</taxon>
    </lineage>
</organism>
<name>A0AAW0DYI3_9AGAR</name>
<keyword evidence="2" id="KW-1133">Transmembrane helix</keyword>
<dbReference type="Proteomes" id="UP001383192">
    <property type="component" value="Unassembled WGS sequence"/>
</dbReference>
<feature type="transmembrane region" description="Helical" evidence="2">
    <location>
        <begin position="307"/>
        <end position="328"/>
    </location>
</feature>
<evidence type="ECO:0000256" key="2">
    <source>
        <dbReference type="SAM" id="Phobius"/>
    </source>
</evidence>
<reference evidence="3 4" key="1">
    <citation type="submission" date="2024-01" db="EMBL/GenBank/DDBJ databases">
        <title>A draft genome for a cacao thread blight-causing isolate of Paramarasmius palmivorus.</title>
        <authorList>
            <person name="Baruah I.K."/>
            <person name="Bukari Y."/>
            <person name="Amoako-Attah I."/>
            <person name="Meinhardt L.W."/>
            <person name="Bailey B.A."/>
            <person name="Cohen S.P."/>
        </authorList>
    </citation>
    <scope>NUCLEOTIDE SEQUENCE [LARGE SCALE GENOMIC DNA]</scope>
    <source>
        <strain evidence="3 4">GH-12</strain>
    </source>
</reference>
<feature type="compositionally biased region" description="Basic and acidic residues" evidence="1">
    <location>
        <begin position="410"/>
        <end position="422"/>
    </location>
</feature>
<protein>
    <submittedName>
        <fullName evidence="3">Uncharacterized protein</fullName>
    </submittedName>
</protein>
<feature type="transmembrane region" description="Helical" evidence="2">
    <location>
        <begin position="193"/>
        <end position="213"/>
    </location>
</feature>
<feature type="transmembrane region" description="Helical" evidence="2">
    <location>
        <begin position="274"/>
        <end position="301"/>
    </location>
</feature>
<keyword evidence="2" id="KW-0472">Membrane</keyword>
<keyword evidence="2" id="KW-0812">Transmembrane</keyword>
<dbReference type="EMBL" id="JAYKXP010000006">
    <property type="protein sequence ID" value="KAK7056637.1"/>
    <property type="molecule type" value="Genomic_DNA"/>
</dbReference>
<sequence>MKSTMLFSLSYRLATCSSAYGFPALAQQSGSDDAEGPIAELIGETWRNPSDTLSILLLIGGDVVLKALAQLSGRRVVPVAFSFGWVAYSFNTLMSVCGDGRLMPKPDYPAKLINAKSGFVRENRSWVLGRLLRDSERPLPGDVGLCITVYQASVTARHGVPDLDWCWWGGVVIIILQLAFSAIPFALYGDWSIFTVTSAGTVLALITGALPQWRDEKWACRKNPKKLFCLTGGNGTRSAMVILSNGNGLDLEDLAGAESPMVPRRGQNQPPTAFGLPITFLLTQVASLILAVLWIVILITVTGIDEHAWYLLLVGGLGMLQNAIVAGARRGIGTSGIHLEVVEEFSRRKVMHAIMDLEQAYPSTGRPLLSEFFPNESKLREDEVKWWSGDRTEYDEKRKETEAYRDCILKEETVSPETDPKQARRNHQATLGKGR</sequence>
<keyword evidence="4" id="KW-1185">Reference proteome</keyword>
<feature type="region of interest" description="Disordered" evidence="1">
    <location>
        <begin position="410"/>
        <end position="435"/>
    </location>
</feature>